<dbReference type="PANTHER" id="PTHR30105">
    <property type="entry name" value="UNCHARACTERIZED YIBQ-RELATED"/>
    <property type="match status" value="1"/>
</dbReference>
<feature type="region of interest" description="Disordered" evidence="1">
    <location>
        <begin position="75"/>
        <end position="102"/>
    </location>
</feature>
<keyword evidence="2" id="KW-0812">Transmembrane</keyword>
<organism evidence="3 4">
    <name type="scientific">Cohaesibacter marisflavi</name>
    <dbReference type="NCBI Taxonomy" id="655353"/>
    <lineage>
        <taxon>Bacteria</taxon>
        <taxon>Pseudomonadati</taxon>
        <taxon>Pseudomonadota</taxon>
        <taxon>Alphaproteobacteria</taxon>
        <taxon>Hyphomicrobiales</taxon>
        <taxon>Cohaesibacteraceae</taxon>
    </lineage>
</organism>
<name>A0A1I5JHH1_9HYPH</name>
<gene>
    <name evidence="3" type="ORF">SAMN04488056_111165</name>
</gene>
<dbReference type="Gene3D" id="3.20.20.370">
    <property type="entry name" value="Glycoside hydrolase/deacetylase"/>
    <property type="match status" value="1"/>
</dbReference>
<feature type="transmembrane region" description="Helical" evidence="2">
    <location>
        <begin position="23"/>
        <end position="46"/>
    </location>
</feature>
<dbReference type="GO" id="GO:0005975">
    <property type="term" value="P:carbohydrate metabolic process"/>
    <property type="evidence" value="ECO:0007669"/>
    <property type="project" value="InterPro"/>
</dbReference>
<dbReference type="InterPro" id="IPR006837">
    <property type="entry name" value="Divergent_DAC"/>
</dbReference>
<dbReference type="OrthoDB" id="9784811at2"/>
<dbReference type="InterPro" id="IPR011330">
    <property type="entry name" value="Glyco_hydro/deAcase_b/a-brl"/>
</dbReference>
<dbReference type="EMBL" id="FOVR01000011">
    <property type="protein sequence ID" value="SFO72254.1"/>
    <property type="molecule type" value="Genomic_DNA"/>
</dbReference>
<protein>
    <recommendedName>
        <fullName evidence="5">Divergent polysaccharide deacetylase</fullName>
    </recommendedName>
</protein>
<dbReference type="STRING" id="655353.SAMN04488056_111165"/>
<keyword evidence="2" id="KW-0472">Membrane</keyword>
<keyword evidence="4" id="KW-1185">Reference proteome</keyword>
<evidence type="ECO:0000256" key="1">
    <source>
        <dbReference type="SAM" id="MobiDB-lite"/>
    </source>
</evidence>
<keyword evidence="2" id="KW-1133">Transmembrane helix</keyword>
<reference evidence="3 4" key="1">
    <citation type="submission" date="2016-10" db="EMBL/GenBank/DDBJ databases">
        <authorList>
            <person name="de Groot N.N."/>
        </authorList>
    </citation>
    <scope>NUCLEOTIDE SEQUENCE [LARGE SCALE GENOMIC DNA]</scope>
    <source>
        <strain evidence="3 4">CGMCC 1.9157</strain>
    </source>
</reference>
<evidence type="ECO:0000313" key="4">
    <source>
        <dbReference type="Proteomes" id="UP000199236"/>
    </source>
</evidence>
<dbReference type="CDD" id="cd10936">
    <property type="entry name" value="CE4_DAC2"/>
    <property type="match status" value="1"/>
</dbReference>
<proteinExistence type="predicted"/>
<dbReference type="Pfam" id="PF04748">
    <property type="entry name" value="Polysacc_deac_2"/>
    <property type="match status" value="1"/>
</dbReference>
<evidence type="ECO:0008006" key="5">
    <source>
        <dbReference type="Google" id="ProtNLM"/>
    </source>
</evidence>
<dbReference type="Proteomes" id="UP000199236">
    <property type="component" value="Unassembled WGS sequence"/>
</dbReference>
<dbReference type="RefSeq" id="WP_090074655.1">
    <property type="nucleotide sequence ID" value="NZ_FOVR01000011.1"/>
</dbReference>
<dbReference type="SUPFAM" id="SSF88713">
    <property type="entry name" value="Glycoside hydrolase/deacetylase"/>
    <property type="match status" value="1"/>
</dbReference>
<dbReference type="PANTHER" id="PTHR30105:SF2">
    <property type="entry name" value="DIVERGENT POLYSACCHARIDE DEACETYLASE SUPERFAMILY"/>
    <property type="match status" value="1"/>
</dbReference>
<accession>A0A1I5JHH1</accession>
<sequence length="371" mass="39733">MAASDLSKPLGQDQSEASGISRLFMFGSFGLLALVLLGLTSVIMLADNPDGGLPTQEVDLNASIDSNSRIGVSGIRPSIKPGIPETARPDQQDSPSPQLEQAMPANANTSDEIRVLDPADPSLNSATATNGTVPYEAFARPINTDAIAGLPKIAIIVDGLGLSQTTTEEALTLLPPDITLAFAPYGNSLSRWTRKARSQGHELLVQVPMEPFDYPNNDPGPHTLLTSANAEANKANLNWVLERFDQYVGVINYMGARFASDELAGSEFMTELKNKGLLYVENGSSGRSHLNTIASKMSIPNLRSDLVIDFRGRPSDIETRLVQLESIAQESGTALGVASAFPTSIRSISDWTQSLRQRGFALVPVTTLLNQ</sequence>
<evidence type="ECO:0000313" key="3">
    <source>
        <dbReference type="EMBL" id="SFO72254.1"/>
    </source>
</evidence>
<evidence type="ECO:0000256" key="2">
    <source>
        <dbReference type="SAM" id="Phobius"/>
    </source>
</evidence>
<dbReference type="AlphaFoldDB" id="A0A1I5JHH1"/>